<evidence type="ECO:0000313" key="2">
    <source>
        <dbReference type="EMBL" id="KAF2637582.1"/>
    </source>
</evidence>
<keyword evidence="1" id="KW-0732">Signal</keyword>
<evidence type="ECO:0000256" key="1">
    <source>
        <dbReference type="SAM" id="SignalP"/>
    </source>
</evidence>
<dbReference type="AlphaFoldDB" id="A0A6A6RR62"/>
<name>A0A6A6RR62_9PLEO</name>
<keyword evidence="3" id="KW-1185">Reference proteome</keyword>
<reference evidence="2" key="1">
    <citation type="journal article" date="2020" name="Stud. Mycol.">
        <title>101 Dothideomycetes genomes: a test case for predicting lifestyles and emergence of pathogens.</title>
        <authorList>
            <person name="Haridas S."/>
            <person name="Albert R."/>
            <person name="Binder M."/>
            <person name="Bloem J."/>
            <person name="Labutti K."/>
            <person name="Salamov A."/>
            <person name="Andreopoulos B."/>
            <person name="Baker S."/>
            <person name="Barry K."/>
            <person name="Bills G."/>
            <person name="Bluhm B."/>
            <person name="Cannon C."/>
            <person name="Castanera R."/>
            <person name="Culley D."/>
            <person name="Daum C."/>
            <person name="Ezra D."/>
            <person name="Gonzalez J."/>
            <person name="Henrissat B."/>
            <person name="Kuo A."/>
            <person name="Liang C."/>
            <person name="Lipzen A."/>
            <person name="Lutzoni F."/>
            <person name="Magnuson J."/>
            <person name="Mondo S."/>
            <person name="Nolan M."/>
            <person name="Ohm R."/>
            <person name="Pangilinan J."/>
            <person name="Park H.-J."/>
            <person name="Ramirez L."/>
            <person name="Alfaro M."/>
            <person name="Sun H."/>
            <person name="Tritt A."/>
            <person name="Yoshinaga Y."/>
            <person name="Zwiers L.-H."/>
            <person name="Turgeon B."/>
            <person name="Goodwin S."/>
            <person name="Spatafora J."/>
            <person name="Crous P."/>
            <person name="Grigoriev I."/>
        </authorList>
    </citation>
    <scope>NUCLEOTIDE SEQUENCE</scope>
    <source>
        <strain evidence="2">CBS 473.64</strain>
    </source>
</reference>
<sequence length="74" mass="7911">MRSISLILSLVALAAAAPIDPHSNLDIKAIAEPIHVNGRAAPAIYAVIDDPTRVAKRSVPVIEFELESLNSIRV</sequence>
<feature type="chain" id="PRO_5025332678" evidence="1">
    <location>
        <begin position="17"/>
        <end position="74"/>
    </location>
</feature>
<evidence type="ECO:0000313" key="3">
    <source>
        <dbReference type="Proteomes" id="UP000799753"/>
    </source>
</evidence>
<dbReference type="EMBL" id="MU006793">
    <property type="protein sequence ID" value="KAF2637582.1"/>
    <property type="molecule type" value="Genomic_DNA"/>
</dbReference>
<accession>A0A6A6RR62</accession>
<organism evidence="2 3">
    <name type="scientific">Massarina eburnea CBS 473.64</name>
    <dbReference type="NCBI Taxonomy" id="1395130"/>
    <lineage>
        <taxon>Eukaryota</taxon>
        <taxon>Fungi</taxon>
        <taxon>Dikarya</taxon>
        <taxon>Ascomycota</taxon>
        <taxon>Pezizomycotina</taxon>
        <taxon>Dothideomycetes</taxon>
        <taxon>Pleosporomycetidae</taxon>
        <taxon>Pleosporales</taxon>
        <taxon>Massarineae</taxon>
        <taxon>Massarinaceae</taxon>
        <taxon>Massarina</taxon>
    </lineage>
</organism>
<feature type="signal peptide" evidence="1">
    <location>
        <begin position="1"/>
        <end position="16"/>
    </location>
</feature>
<gene>
    <name evidence="2" type="ORF">P280DRAFT_109390</name>
</gene>
<dbReference type="Proteomes" id="UP000799753">
    <property type="component" value="Unassembled WGS sequence"/>
</dbReference>
<protein>
    <submittedName>
        <fullName evidence="2">Uncharacterized protein</fullName>
    </submittedName>
</protein>
<proteinExistence type="predicted"/>